<dbReference type="KEGG" id="chig:CH63R_07114"/>
<dbReference type="RefSeq" id="XP_018156867.1">
    <property type="nucleotide sequence ID" value="XM_018302089.1"/>
</dbReference>
<dbReference type="Gene3D" id="1.10.510.10">
    <property type="entry name" value="Transferase(Phosphotransferase) domain 1"/>
    <property type="match status" value="1"/>
</dbReference>
<name>A0A1B7Y8H6_COLHI</name>
<dbReference type="GO" id="GO:0004672">
    <property type="term" value="F:protein kinase activity"/>
    <property type="evidence" value="ECO:0007669"/>
    <property type="project" value="InterPro"/>
</dbReference>
<dbReference type="PROSITE" id="PS50011">
    <property type="entry name" value="PROTEIN_KINASE_DOM"/>
    <property type="match status" value="1"/>
</dbReference>
<feature type="domain" description="Protein kinase" evidence="1">
    <location>
        <begin position="1"/>
        <end position="264"/>
    </location>
</feature>
<dbReference type="Proteomes" id="UP000092177">
    <property type="component" value="Chromosome 5"/>
</dbReference>
<dbReference type="VEuPathDB" id="FungiDB:CH63R_07114"/>
<dbReference type="OrthoDB" id="10252171at2759"/>
<proteinExistence type="predicted"/>
<dbReference type="InterPro" id="IPR000719">
    <property type="entry name" value="Prot_kinase_dom"/>
</dbReference>
<dbReference type="InterPro" id="IPR008271">
    <property type="entry name" value="Ser/Thr_kinase_AS"/>
</dbReference>
<reference evidence="3" key="1">
    <citation type="journal article" date="2017" name="BMC Genomics">
        <title>Gapless genome assembly of Colletotrichum higginsianum reveals chromosome structure and association of transposable elements with secondary metabolite gene clusters.</title>
        <authorList>
            <person name="Dallery J.-F."/>
            <person name="Lapalu N."/>
            <person name="Zampounis A."/>
            <person name="Pigne S."/>
            <person name="Luyten I."/>
            <person name="Amselem J."/>
            <person name="Wittenberg A.H.J."/>
            <person name="Zhou S."/>
            <person name="de Queiroz M.V."/>
            <person name="Robin G.P."/>
            <person name="Auger A."/>
            <person name="Hainaut M."/>
            <person name="Henrissat B."/>
            <person name="Kim K.-T."/>
            <person name="Lee Y.-H."/>
            <person name="Lespinet O."/>
            <person name="Schwartz D.C."/>
            <person name="Thon M.R."/>
            <person name="O'Connell R.J."/>
        </authorList>
    </citation>
    <scope>NUCLEOTIDE SEQUENCE [LARGE SCALE GENOMIC DNA]</scope>
    <source>
        <strain evidence="3">IMI 349063</strain>
    </source>
</reference>
<keyword evidence="2" id="KW-0418">Kinase</keyword>
<evidence type="ECO:0000313" key="3">
    <source>
        <dbReference type="Proteomes" id="UP000092177"/>
    </source>
</evidence>
<dbReference type="PROSITE" id="PS00108">
    <property type="entry name" value="PROTEIN_KINASE_ST"/>
    <property type="match status" value="1"/>
</dbReference>
<dbReference type="PANTHER" id="PTHR24347">
    <property type="entry name" value="SERINE/THREONINE-PROTEIN KINASE"/>
    <property type="match status" value="1"/>
</dbReference>
<accession>A0A1B7Y8H6</accession>
<dbReference type="InterPro" id="IPR011009">
    <property type="entry name" value="Kinase-like_dom_sf"/>
</dbReference>
<comment type="caution">
    <text evidence="2">The sequence shown here is derived from an EMBL/GenBank/DDBJ whole genome shotgun (WGS) entry which is preliminary data.</text>
</comment>
<keyword evidence="2" id="KW-0808">Transferase</keyword>
<evidence type="ECO:0000259" key="1">
    <source>
        <dbReference type="PROSITE" id="PS50011"/>
    </source>
</evidence>
<dbReference type="Pfam" id="PF00069">
    <property type="entry name" value="Pkinase"/>
    <property type="match status" value="1"/>
</dbReference>
<protein>
    <submittedName>
        <fullName evidence="2">Protein kinase</fullName>
    </submittedName>
</protein>
<dbReference type="SUPFAM" id="SSF56112">
    <property type="entry name" value="Protein kinase-like (PK-like)"/>
    <property type="match status" value="1"/>
</dbReference>
<dbReference type="GO" id="GO:0005524">
    <property type="term" value="F:ATP binding"/>
    <property type="evidence" value="ECO:0007669"/>
    <property type="project" value="InterPro"/>
</dbReference>
<dbReference type="EMBL" id="LTAN01000005">
    <property type="protein sequence ID" value="OBR08349.1"/>
    <property type="molecule type" value="Genomic_DNA"/>
</dbReference>
<dbReference type="GeneID" id="28866196"/>
<organism evidence="2 3">
    <name type="scientific">Colletotrichum higginsianum (strain IMI 349063)</name>
    <name type="common">Crucifer anthracnose fungus</name>
    <dbReference type="NCBI Taxonomy" id="759273"/>
    <lineage>
        <taxon>Eukaryota</taxon>
        <taxon>Fungi</taxon>
        <taxon>Dikarya</taxon>
        <taxon>Ascomycota</taxon>
        <taxon>Pezizomycotina</taxon>
        <taxon>Sordariomycetes</taxon>
        <taxon>Hypocreomycetidae</taxon>
        <taxon>Glomerellales</taxon>
        <taxon>Glomerellaceae</taxon>
        <taxon>Colletotrichum</taxon>
        <taxon>Colletotrichum destructivum species complex</taxon>
    </lineage>
</organism>
<dbReference type="AlphaFoldDB" id="A0A1B7Y8H6"/>
<sequence>MSVRLAAEFAGSPRLRMHVDCNHDESVLVYPYYKCTLLSLIQNDPEFPTLERKKILRHTGEAIQELHSKGCIHIDVKPDNILVNWTSDSNGNKTVADVALGDFDIAYKLEDGLSRQTPYAIGNAMWRSPEGHTRTGVTKASDIFSYGLVCIYALGGGDFLLVNDYQELVQSGVTPEQEILTRHFSYFGPVPEGLLKQIDNENWRSALKSAGAVAEEAVKEEPMLRFTQWGAELGPEAQNMISGMTNPDPTARTTISQVLAHRWWQDNTI</sequence>
<keyword evidence="3" id="KW-1185">Reference proteome</keyword>
<evidence type="ECO:0000313" key="2">
    <source>
        <dbReference type="EMBL" id="OBR08349.1"/>
    </source>
</evidence>
<gene>
    <name evidence="2" type="ORF">CH63R_07114</name>
</gene>
<dbReference type="SMART" id="SM00220">
    <property type="entry name" value="S_TKc"/>
    <property type="match status" value="1"/>
</dbReference>